<accession>A0A109BM21</accession>
<organism evidence="3 4">
    <name type="scientific">Hyphomicrobium sulfonivorans</name>
    <dbReference type="NCBI Taxonomy" id="121290"/>
    <lineage>
        <taxon>Bacteria</taxon>
        <taxon>Pseudomonadati</taxon>
        <taxon>Pseudomonadota</taxon>
        <taxon>Alphaproteobacteria</taxon>
        <taxon>Hyphomicrobiales</taxon>
        <taxon>Hyphomicrobiaceae</taxon>
        <taxon>Hyphomicrobium</taxon>
    </lineage>
</organism>
<dbReference type="Proteomes" id="UP000059074">
    <property type="component" value="Unassembled WGS sequence"/>
</dbReference>
<evidence type="ECO:0000256" key="1">
    <source>
        <dbReference type="SAM" id="Coils"/>
    </source>
</evidence>
<dbReference type="NCBIfam" id="NF010247">
    <property type="entry name" value="PRK13694.1"/>
    <property type="match status" value="1"/>
</dbReference>
<comment type="caution">
    <text evidence="3">The sequence shown here is derived from an EMBL/GenBank/DDBJ whole genome shotgun (WGS) entry which is preliminary data.</text>
</comment>
<gene>
    <name evidence="3" type="ORF">APY04_0542</name>
</gene>
<dbReference type="InterPro" id="IPR046367">
    <property type="entry name" value="GapR-like_DNA-bd"/>
</dbReference>
<evidence type="ECO:0000313" key="4">
    <source>
        <dbReference type="Proteomes" id="UP000059074"/>
    </source>
</evidence>
<dbReference type="EMBL" id="LMTR01000026">
    <property type="protein sequence ID" value="KWT71291.1"/>
    <property type="molecule type" value="Genomic_DNA"/>
</dbReference>
<keyword evidence="4" id="KW-1185">Reference proteome</keyword>
<name>A0A109BM21_HYPSL</name>
<dbReference type="Pfam" id="PF10073">
    <property type="entry name" value="GapR_DNA-bd"/>
    <property type="match status" value="1"/>
</dbReference>
<dbReference type="RefSeq" id="WP_068459420.1">
    <property type="nucleotide sequence ID" value="NZ_JAEFBX010000002.1"/>
</dbReference>
<keyword evidence="1" id="KW-0175">Coiled coil</keyword>
<feature type="coiled-coil region" evidence="1">
    <location>
        <begin position="5"/>
        <end position="39"/>
    </location>
</feature>
<dbReference type="GO" id="GO:0003677">
    <property type="term" value="F:DNA binding"/>
    <property type="evidence" value="ECO:0007669"/>
    <property type="project" value="InterPro"/>
</dbReference>
<dbReference type="PATRIC" id="fig|121290.4.peg.2572"/>
<feature type="domain" description="GapR-like DNA-binding" evidence="2">
    <location>
        <begin position="8"/>
        <end position="79"/>
    </location>
</feature>
<reference evidence="3 4" key="1">
    <citation type="submission" date="2015-10" db="EMBL/GenBank/DDBJ databases">
        <title>Transcriptomic analysis of a linuron degrading triple-species bacterial consortium.</title>
        <authorList>
            <person name="Albers P."/>
        </authorList>
    </citation>
    <scope>NUCLEOTIDE SEQUENCE [LARGE SCALE GENOMIC DNA]</scope>
    <source>
        <strain evidence="3 4">WDL6</strain>
    </source>
</reference>
<dbReference type="OrthoDB" id="9813793at2"/>
<dbReference type="STRING" id="121290.APY04_0542"/>
<proteinExistence type="predicted"/>
<dbReference type="AlphaFoldDB" id="A0A109BM21"/>
<evidence type="ECO:0000313" key="3">
    <source>
        <dbReference type="EMBL" id="KWT71291.1"/>
    </source>
</evidence>
<protein>
    <recommendedName>
        <fullName evidence="2">GapR-like DNA-binding domain-containing protein</fullName>
    </recommendedName>
</protein>
<evidence type="ECO:0000259" key="2">
    <source>
        <dbReference type="Pfam" id="PF10073"/>
    </source>
</evidence>
<sequence length="99" mass="11182">MTTLQASAQAQLRQLVEQIERLEEEKKALAGDIRDKYLEAKGIGFDVKVLRQVVRLRKKSTTERQEEDAVLEVYLHALGMLGPSDSEHDAMVDQMIAAE</sequence>